<reference evidence="1 2" key="1">
    <citation type="journal article" date="2019" name="Commun. Biol.">
        <title>The bagworm genome reveals a unique fibroin gene that provides high tensile strength.</title>
        <authorList>
            <person name="Kono N."/>
            <person name="Nakamura H."/>
            <person name="Ohtoshi R."/>
            <person name="Tomita M."/>
            <person name="Numata K."/>
            <person name="Arakawa K."/>
        </authorList>
    </citation>
    <scope>NUCLEOTIDE SEQUENCE [LARGE SCALE GENOMIC DNA]</scope>
</reference>
<sequence length="238" mass="25877">MTTRTPPRRYHCLCFRLVFSVAMTTRTPPSSLSLPMFSCRDDDTHSTLVVIIAYIFSTLRSPNLSHSSTNLTAICNGLSRTPRPRRYTIIKRVRGEGGHTKDIEVLQSSNCALGNCKKCCATTLNYNLSDCTLKLGRGGRLIPRKMILLGGSPKSWGRRLAPPNLVHEGGPTLPLAPAPRAALAAHPPASSGLVGPSSESTGYFLILQFYIKLRRRKEAIVLNHCGDPPAGAADGARR</sequence>
<name>A0A4C1UFF2_EUMVA</name>
<organism evidence="1 2">
    <name type="scientific">Eumeta variegata</name>
    <name type="common">Bagworm moth</name>
    <name type="synonym">Eumeta japonica</name>
    <dbReference type="NCBI Taxonomy" id="151549"/>
    <lineage>
        <taxon>Eukaryota</taxon>
        <taxon>Metazoa</taxon>
        <taxon>Ecdysozoa</taxon>
        <taxon>Arthropoda</taxon>
        <taxon>Hexapoda</taxon>
        <taxon>Insecta</taxon>
        <taxon>Pterygota</taxon>
        <taxon>Neoptera</taxon>
        <taxon>Endopterygota</taxon>
        <taxon>Lepidoptera</taxon>
        <taxon>Glossata</taxon>
        <taxon>Ditrysia</taxon>
        <taxon>Tineoidea</taxon>
        <taxon>Psychidae</taxon>
        <taxon>Oiketicinae</taxon>
        <taxon>Eumeta</taxon>
    </lineage>
</organism>
<dbReference type="AlphaFoldDB" id="A0A4C1UFF2"/>
<proteinExistence type="predicted"/>
<evidence type="ECO:0000313" key="1">
    <source>
        <dbReference type="EMBL" id="GBP25128.1"/>
    </source>
</evidence>
<gene>
    <name evidence="1" type="ORF">EVAR_19609_1</name>
</gene>
<accession>A0A4C1UFF2</accession>
<keyword evidence="2" id="KW-1185">Reference proteome</keyword>
<evidence type="ECO:0000313" key="2">
    <source>
        <dbReference type="Proteomes" id="UP000299102"/>
    </source>
</evidence>
<protein>
    <submittedName>
        <fullName evidence="1">Uncharacterized protein</fullName>
    </submittedName>
</protein>
<dbReference type="EMBL" id="BGZK01000169">
    <property type="protein sequence ID" value="GBP25128.1"/>
    <property type="molecule type" value="Genomic_DNA"/>
</dbReference>
<dbReference type="Proteomes" id="UP000299102">
    <property type="component" value="Unassembled WGS sequence"/>
</dbReference>
<comment type="caution">
    <text evidence="1">The sequence shown here is derived from an EMBL/GenBank/DDBJ whole genome shotgun (WGS) entry which is preliminary data.</text>
</comment>